<dbReference type="PANTHER" id="PTHR39164:SF1">
    <property type="entry name" value="PROTEIN CCDC"/>
    <property type="match status" value="1"/>
</dbReference>
<keyword evidence="1" id="KW-0472">Membrane</keyword>
<comment type="caution">
    <text evidence="2">The sequence shown here is derived from an EMBL/GenBank/DDBJ whole genome shotgun (WGS) entry which is preliminary data.</text>
</comment>
<feature type="transmembrane region" description="Helical" evidence="1">
    <location>
        <begin position="6"/>
        <end position="22"/>
    </location>
</feature>
<dbReference type="Proteomes" id="UP000250369">
    <property type="component" value="Unassembled WGS sequence"/>
</dbReference>
<dbReference type="InterPro" id="IPR031306">
    <property type="entry name" value="CcdC"/>
</dbReference>
<evidence type="ECO:0000313" key="3">
    <source>
        <dbReference type="Proteomes" id="UP000250369"/>
    </source>
</evidence>
<feature type="transmembrane region" description="Helical" evidence="1">
    <location>
        <begin position="62"/>
        <end position="84"/>
    </location>
</feature>
<keyword evidence="1" id="KW-0812">Transmembrane</keyword>
<dbReference type="RefSeq" id="WP_113030457.1">
    <property type="nucleotide sequence ID" value="NZ_QMFB01000003.1"/>
</dbReference>
<accession>A0A329MQS6</accession>
<feature type="transmembrane region" description="Helical" evidence="1">
    <location>
        <begin position="96"/>
        <end position="116"/>
    </location>
</feature>
<feature type="transmembrane region" description="Helical" evidence="1">
    <location>
        <begin position="34"/>
        <end position="50"/>
    </location>
</feature>
<gene>
    <name evidence="2" type="ORF">DQG23_06940</name>
</gene>
<dbReference type="AlphaFoldDB" id="A0A329MQS6"/>
<reference evidence="2 3" key="1">
    <citation type="journal article" date="2009" name="Int. J. Syst. Evol. Microbiol.">
        <title>Paenibacillus contaminans sp. nov., isolated from a contaminated laboratory plate.</title>
        <authorList>
            <person name="Chou J.H."/>
            <person name="Lee J.H."/>
            <person name="Lin M.C."/>
            <person name="Chang P.S."/>
            <person name="Arun A.B."/>
            <person name="Young C.C."/>
            <person name="Chen W.M."/>
        </authorList>
    </citation>
    <scope>NUCLEOTIDE SEQUENCE [LARGE SCALE GENOMIC DNA]</scope>
    <source>
        <strain evidence="2 3">CKOBP-6</strain>
    </source>
</reference>
<dbReference type="PIRSF" id="PIRSF021441">
    <property type="entry name" value="DUF1453"/>
    <property type="match status" value="1"/>
</dbReference>
<evidence type="ECO:0000313" key="2">
    <source>
        <dbReference type="EMBL" id="RAV21788.1"/>
    </source>
</evidence>
<name>A0A329MQS6_9BACL</name>
<feature type="transmembrane region" description="Helical" evidence="1">
    <location>
        <begin position="122"/>
        <end position="142"/>
    </location>
</feature>
<dbReference type="InterPro" id="IPR058247">
    <property type="entry name" value="DUF1453"/>
</dbReference>
<dbReference type="EMBL" id="QMFB01000003">
    <property type="protein sequence ID" value="RAV21788.1"/>
    <property type="molecule type" value="Genomic_DNA"/>
</dbReference>
<dbReference type="OrthoDB" id="2941182at2"/>
<organism evidence="2 3">
    <name type="scientific">Paenibacillus contaminans</name>
    <dbReference type="NCBI Taxonomy" id="450362"/>
    <lineage>
        <taxon>Bacteria</taxon>
        <taxon>Bacillati</taxon>
        <taxon>Bacillota</taxon>
        <taxon>Bacilli</taxon>
        <taxon>Bacillales</taxon>
        <taxon>Paenibacillaceae</taxon>
        <taxon>Paenibacillus</taxon>
    </lineage>
</organism>
<evidence type="ECO:0000256" key="1">
    <source>
        <dbReference type="SAM" id="Phobius"/>
    </source>
</evidence>
<protein>
    <submittedName>
        <fullName evidence="2">Cobalamin biosynthesis protein CbiX</fullName>
    </submittedName>
</protein>
<keyword evidence="3" id="KW-1185">Reference proteome</keyword>
<dbReference type="Pfam" id="PF07301">
    <property type="entry name" value="DUF1453"/>
    <property type="match status" value="1"/>
</dbReference>
<proteinExistence type="predicted"/>
<sequence length="162" mass="18056">MTGNSTLFMIVAVFGLILWRRTRAMRVPMKGSGLRLVLPPIFMSIGFVQLSSPDIHVTLEEALVTIALGLLLSIPMIVTTNYEIREDGNIYAKRSKAFIAALAGLLVIRLALRNYIGGIDQATMLFLFFLLAVCYIVPWRIVSFVKYRSVLRMKTANDSGAE</sequence>
<keyword evidence="1" id="KW-1133">Transmembrane helix</keyword>
<dbReference type="PANTHER" id="PTHR39164">
    <property type="entry name" value="PROTEIN CCDC"/>
    <property type="match status" value="1"/>
</dbReference>